<evidence type="ECO:0000313" key="3">
    <source>
        <dbReference type="EMBL" id="MBB5893176.1"/>
    </source>
</evidence>
<protein>
    <submittedName>
        <fullName evidence="3">Integrase</fullName>
    </submittedName>
</protein>
<dbReference type="Proteomes" id="UP000585638">
    <property type="component" value="Unassembled WGS sequence"/>
</dbReference>
<reference evidence="3 4" key="1">
    <citation type="submission" date="2020-08" db="EMBL/GenBank/DDBJ databases">
        <title>Sequencing the genomes of 1000 actinobacteria strains.</title>
        <authorList>
            <person name="Klenk H.-P."/>
        </authorList>
    </citation>
    <scope>NUCLEOTIDE SEQUENCE [LARGE SCALE GENOMIC DNA]</scope>
    <source>
        <strain evidence="3 4">DSM 43851</strain>
    </source>
</reference>
<dbReference type="GO" id="GO:0015074">
    <property type="term" value="P:DNA integration"/>
    <property type="evidence" value="ECO:0007669"/>
    <property type="project" value="InterPro"/>
</dbReference>
<evidence type="ECO:0000313" key="4">
    <source>
        <dbReference type="Proteomes" id="UP000585638"/>
    </source>
</evidence>
<gene>
    <name evidence="3" type="ORF">BJ998_004372</name>
</gene>
<dbReference type="PANTHER" id="PTHR30349:SF64">
    <property type="entry name" value="PROPHAGE INTEGRASE INTD-RELATED"/>
    <property type="match status" value="1"/>
</dbReference>
<dbReference type="GO" id="GO:0003677">
    <property type="term" value="F:DNA binding"/>
    <property type="evidence" value="ECO:0007669"/>
    <property type="project" value="InterPro"/>
</dbReference>
<name>A0A7W9KIF7_9PSEU</name>
<dbReference type="PANTHER" id="PTHR30349">
    <property type="entry name" value="PHAGE INTEGRASE-RELATED"/>
    <property type="match status" value="1"/>
</dbReference>
<keyword evidence="4" id="KW-1185">Reference proteome</keyword>
<dbReference type="SUPFAM" id="SSF56349">
    <property type="entry name" value="DNA breaking-rejoining enzymes"/>
    <property type="match status" value="1"/>
</dbReference>
<accession>A0A7W9KIF7</accession>
<proteinExistence type="predicted"/>
<dbReference type="AlphaFoldDB" id="A0A7W9KIF7"/>
<dbReference type="GO" id="GO:0006310">
    <property type="term" value="P:DNA recombination"/>
    <property type="evidence" value="ECO:0007669"/>
    <property type="project" value="UniProtKB-KW"/>
</dbReference>
<dbReference type="InterPro" id="IPR013762">
    <property type="entry name" value="Integrase-like_cat_sf"/>
</dbReference>
<keyword evidence="1" id="KW-0233">DNA recombination</keyword>
<dbReference type="InterPro" id="IPR002104">
    <property type="entry name" value="Integrase_catalytic"/>
</dbReference>
<dbReference type="InterPro" id="IPR050090">
    <property type="entry name" value="Tyrosine_recombinase_XerCD"/>
</dbReference>
<evidence type="ECO:0000259" key="2">
    <source>
        <dbReference type="PROSITE" id="PS51898"/>
    </source>
</evidence>
<organism evidence="3 4">
    <name type="scientific">Kutzneria kofuensis</name>
    <dbReference type="NCBI Taxonomy" id="103725"/>
    <lineage>
        <taxon>Bacteria</taxon>
        <taxon>Bacillati</taxon>
        <taxon>Actinomycetota</taxon>
        <taxon>Actinomycetes</taxon>
        <taxon>Pseudonocardiales</taxon>
        <taxon>Pseudonocardiaceae</taxon>
        <taxon>Kutzneria</taxon>
    </lineage>
</organism>
<comment type="caution">
    <text evidence="3">The sequence shown here is derived from an EMBL/GenBank/DDBJ whole genome shotgun (WGS) entry which is preliminary data.</text>
</comment>
<dbReference type="RefSeq" id="WP_184864347.1">
    <property type="nucleotide sequence ID" value="NZ_BAAAWY010000012.1"/>
</dbReference>
<dbReference type="PROSITE" id="PS51898">
    <property type="entry name" value="TYR_RECOMBINASE"/>
    <property type="match status" value="1"/>
</dbReference>
<sequence length="462" mass="51746">MKTTYKVNVWAIKTLKPTADGKKRPKPYGVRWVTAGEEHSEWYKTIKLADSRRSELLQAAKRGEAFDIATGLPESEWPQREPRSLLKLAQEFIDEEWNESAPNTRKRYVDTLAVAVAAFVKRDGSVPDGRKLRRVLTTHLLPTNRRDRQLTDDEARTAEWVVSASRPVSDLAKKVEIGNVLRALGRNLNGTAAASWTTRTRRGVLHHLMEFAIDVEELDANPVTRSKVATHVGSSEVDPRVVLNPKQAPQVLAAVTYAGRREYLYGFFGAMYYAGLRPCEVNRIRKADLRLPDEGQVDEWGEIILEKSASRSNARYTDSGETWEERNLKRRAQGAVRRVPIPPQLVDILRWHLRTFGTTEDGRLFRGSVSGGPVNATVYTDAWDKARKIGLSPEQYDSPLAADPYDLRHAAVSTWLAAGVPAAEVAERAGHTVDVLLKVYAKCLDGQRALSNSKITSMLDPE</sequence>
<dbReference type="InterPro" id="IPR011010">
    <property type="entry name" value="DNA_brk_join_enz"/>
</dbReference>
<evidence type="ECO:0000256" key="1">
    <source>
        <dbReference type="ARBA" id="ARBA00023172"/>
    </source>
</evidence>
<dbReference type="Gene3D" id="1.10.443.10">
    <property type="entry name" value="Intergrase catalytic core"/>
    <property type="match status" value="1"/>
</dbReference>
<dbReference type="EMBL" id="JACHIR010000001">
    <property type="protein sequence ID" value="MBB5893176.1"/>
    <property type="molecule type" value="Genomic_DNA"/>
</dbReference>
<feature type="domain" description="Tyr recombinase" evidence="2">
    <location>
        <begin position="238"/>
        <end position="454"/>
    </location>
</feature>